<proteinExistence type="inferred from homology"/>
<evidence type="ECO:0000256" key="8">
    <source>
        <dbReference type="RuleBase" id="RU004417"/>
    </source>
</evidence>
<dbReference type="PIRSF" id="PIRSF000185">
    <property type="entry name" value="Glu_DH"/>
    <property type="match status" value="1"/>
</dbReference>
<dbReference type="GO" id="GO:0006538">
    <property type="term" value="P:L-glutamate catabolic process"/>
    <property type="evidence" value="ECO:0007669"/>
    <property type="project" value="TreeGrafter"/>
</dbReference>
<dbReference type="OrthoDB" id="9803297at2"/>
<evidence type="ECO:0000259" key="9">
    <source>
        <dbReference type="SMART" id="SM00839"/>
    </source>
</evidence>
<dbReference type="SUPFAM" id="SSF51735">
    <property type="entry name" value="NAD(P)-binding Rossmann-fold domains"/>
    <property type="match status" value="1"/>
</dbReference>
<dbReference type="PANTHER" id="PTHR11606">
    <property type="entry name" value="GLUTAMATE DEHYDROGENASE"/>
    <property type="match status" value="1"/>
</dbReference>
<feature type="active site" description="Proton donor" evidence="5">
    <location>
        <position position="117"/>
    </location>
</feature>
<feature type="site" description="Important for catalysis" evidence="7">
    <location>
        <position position="157"/>
    </location>
</feature>
<dbReference type="STRING" id="266892.SAMN04488054_11224"/>
<dbReference type="InterPro" id="IPR014362">
    <property type="entry name" value="Glu_DH"/>
</dbReference>
<gene>
    <name evidence="10" type="ORF">SAMN04488054_11224</name>
</gene>
<evidence type="ECO:0000313" key="10">
    <source>
        <dbReference type="EMBL" id="SFM03283.1"/>
    </source>
</evidence>
<keyword evidence="3 4" id="KW-0560">Oxidoreductase</keyword>
<dbReference type="InterPro" id="IPR006096">
    <property type="entry name" value="Glu/Leu/Phe/Val/Trp_DH_C"/>
</dbReference>
<feature type="binding site" evidence="6">
    <location>
        <position position="261"/>
    </location>
    <ligand>
        <name>NAD(+)</name>
        <dbReference type="ChEBI" id="CHEBI:57540"/>
    </ligand>
</feature>
<dbReference type="Gene3D" id="3.40.50.10860">
    <property type="entry name" value="Leucine Dehydrogenase, chain A, domain 1"/>
    <property type="match status" value="1"/>
</dbReference>
<reference evidence="10 11" key="1">
    <citation type="submission" date="2016-10" db="EMBL/GenBank/DDBJ databases">
        <authorList>
            <person name="de Groot N.N."/>
        </authorList>
    </citation>
    <scope>NUCLEOTIDE SEQUENCE [LARGE SCALE GENOMIC DNA]</scope>
    <source>
        <strain evidence="10 11">CGMCC 1.6134</strain>
    </source>
</reference>
<dbReference type="PROSITE" id="PS00074">
    <property type="entry name" value="GLFV_DEHYDROGENASE"/>
    <property type="match status" value="1"/>
</dbReference>
<evidence type="ECO:0000256" key="1">
    <source>
        <dbReference type="ARBA" id="ARBA00006382"/>
    </source>
</evidence>
<comment type="similarity">
    <text evidence="1 4 8">Belongs to the Glu/Leu/Phe/Val dehydrogenases family.</text>
</comment>
<name>A0A1I4MJQ5_9BACI</name>
<evidence type="ECO:0000256" key="6">
    <source>
        <dbReference type="PIRSR" id="PIRSR000185-2"/>
    </source>
</evidence>
<dbReference type="InterPro" id="IPR033524">
    <property type="entry name" value="Glu/Leu/Phe/Val_DH_AS"/>
</dbReference>
<evidence type="ECO:0000256" key="3">
    <source>
        <dbReference type="ARBA" id="ARBA00023002"/>
    </source>
</evidence>
<feature type="domain" description="Glutamate/phenylalanine/leucine/valine/L-tryptophan dehydrogenase C-terminal" evidence="9">
    <location>
        <begin position="225"/>
        <end position="465"/>
    </location>
</feature>
<dbReference type="InterPro" id="IPR046346">
    <property type="entry name" value="Aminoacid_DH-like_N_sf"/>
</dbReference>
<accession>A0A1I4MJQ5</accession>
<sequence length="468" mass="52916">MDRSQTRVLIEEVIKDLKQKEDFLEMDNPSERDMTLESAGEILKTTDKIIKSYIRVSREDGGIMRIPAYRVQHNNISGFYKGGIRFSDNIEESEVENLAILMTLKNALHGLPFGGAKGGVDINPRDFTERELNLVSKKYVQRFALNIGPTQDIPAPDLGTNERIIDWMVGEYKTIHPGQAYSGSFTGKSVENNGARGRRESTGVGTFLSYFYLLNEWFPNKRGSDDPYNESRSSQWETLNRLHEKIDRNDPVDVAVQGFGNVGSVAALEAYNCSEAKHRVTAVSDQFVTLTNPEGLNIKKLQEYNNKFKRLPNTKEQFEEYNITAEAAGPKAVLTSDVDVLIFAAVEDQVTKENMKDIKADILVEGANAPVSVEADLHLQEQGGIIIPDILANAGGVHVSYLEWKQSRVTEMYSQDEIVKEMGSQMKSTLEKVYEEYFHEKEHTMRFTCYSLALRRLTSLLYKHGKLF</sequence>
<keyword evidence="6" id="KW-0547">Nucleotide-binding</keyword>
<dbReference type="EMBL" id="FOTY01000012">
    <property type="protein sequence ID" value="SFM03283.1"/>
    <property type="molecule type" value="Genomic_DNA"/>
</dbReference>
<dbReference type="PRINTS" id="PR00082">
    <property type="entry name" value="GLFDHDRGNASE"/>
</dbReference>
<dbReference type="InterPro" id="IPR006097">
    <property type="entry name" value="Glu/Leu/Phe/Val/Trp_DH_dimer"/>
</dbReference>
<feature type="binding site" evidence="6">
    <location>
        <position position="105"/>
    </location>
    <ligand>
        <name>substrate</name>
    </ligand>
</feature>
<feature type="binding site" evidence="6">
    <location>
        <position position="400"/>
    </location>
    <ligand>
        <name>substrate</name>
    </ligand>
</feature>
<protein>
    <recommendedName>
        <fullName evidence="2 4">Glutamate dehydrogenase</fullName>
    </recommendedName>
</protein>
<dbReference type="InterPro" id="IPR036291">
    <property type="entry name" value="NAD(P)-bd_dom_sf"/>
</dbReference>
<dbReference type="InterPro" id="IPR006095">
    <property type="entry name" value="Glu/Leu/Phe/Val/Trp_DH"/>
</dbReference>
<keyword evidence="11" id="KW-1185">Reference proteome</keyword>
<dbReference type="Pfam" id="PF00208">
    <property type="entry name" value="ELFV_dehydrog"/>
    <property type="match status" value="1"/>
</dbReference>
<dbReference type="Gene3D" id="3.40.50.720">
    <property type="entry name" value="NAD(P)-binding Rossmann-like Domain"/>
    <property type="match status" value="1"/>
</dbReference>
<evidence type="ECO:0000313" key="11">
    <source>
        <dbReference type="Proteomes" id="UP000199668"/>
    </source>
</evidence>
<dbReference type="PANTHER" id="PTHR11606:SF13">
    <property type="entry name" value="GLUTAMATE DEHYDROGENASE 1, MITOCHONDRIAL"/>
    <property type="match status" value="1"/>
</dbReference>
<dbReference type="Pfam" id="PF02812">
    <property type="entry name" value="ELFV_dehydrog_N"/>
    <property type="match status" value="1"/>
</dbReference>
<dbReference type="GO" id="GO:0004352">
    <property type="term" value="F:glutamate dehydrogenase (NAD+) activity"/>
    <property type="evidence" value="ECO:0007669"/>
    <property type="project" value="TreeGrafter"/>
</dbReference>
<dbReference type="SMART" id="SM00839">
    <property type="entry name" value="ELFV_dehydrog"/>
    <property type="match status" value="1"/>
</dbReference>
<evidence type="ECO:0000256" key="2">
    <source>
        <dbReference type="ARBA" id="ARBA00012896"/>
    </source>
</evidence>
<dbReference type="SUPFAM" id="SSF53223">
    <property type="entry name" value="Aminoacid dehydrogenase-like, N-terminal domain"/>
    <property type="match status" value="1"/>
</dbReference>
<evidence type="ECO:0000256" key="7">
    <source>
        <dbReference type="PIRSR" id="PIRSR000185-3"/>
    </source>
</evidence>
<dbReference type="GO" id="GO:0000166">
    <property type="term" value="F:nucleotide binding"/>
    <property type="evidence" value="ECO:0007669"/>
    <property type="project" value="UniProtKB-KW"/>
</dbReference>
<keyword evidence="6" id="KW-0520">NAD</keyword>
<evidence type="ECO:0000256" key="5">
    <source>
        <dbReference type="PIRSR" id="PIRSR000185-1"/>
    </source>
</evidence>
<feature type="binding site" evidence="6">
    <location>
        <position position="81"/>
    </location>
    <ligand>
        <name>substrate</name>
    </ligand>
</feature>
<feature type="binding site" evidence="6">
    <location>
        <position position="202"/>
    </location>
    <ligand>
        <name>NAD(+)</name>
        <dbReference type="ChEBI" id="CHEBI:57540"/>
    </ligand>
</feature>
<dbReference type="AlphaFoldDB" id="A0A1I4MJQ5"/>
<dbReference type="Proteomes" id="UP000199668">
    <property type="component" value="Unassembled WGS sequence"/>
</dbReference>
<dbReference type="RefSeq" id="WP_090926988.1">
    <property type="nucleotide sequence ID" value="NZ_FOTY01000012.1"/>
</dbReference>
<evidence type="ECO:0000256" key="4">
    <source>
        <dbReference type="PIRNR" id="PIRNR000185"/>
    </source>
</evidence>
<organism evidence="10 11">
    <name type="scientific">Salibacterium qingdaonense</name>
    <dbReference type="NCBI Taxonomy" id="266892"/>
    <lineage>
        <taxon>Bacteria</taxon>
        <taxon>Bacillati</taxon>
        <taxon>Bacillota</taxon>
        <taxon>Bacilli</taxon>
        <taxon>Bacillales</taxon>
        <taxon>Bacillaceae</taxon>
    </lineage>
</organism>